<evidence type="ECO:0000313" key="3">
    <source>
        <dbReference type="Proteomes" id="UP000680365"/>
    </source>
</evidence>
<organism evidence="2 3">
    <name type="scientific">Candidatus Vampirococcus lugosii</name>
    <dbReference type="NCBI Taxonomy" id="2789015"/>
    <lineage>
        <taxon>Bacteria</taxon>
        <taxon>Candidatus Absconditibacteriota</taxon>
        <taxon>Vampirococcus</taxon>
    </lineage>
</organism>
<protein>
    <submittedName>
        <fullName evidence="2">Uncharacterized protein</fullName>
    </submittedName>
</protein>
<dbReference type="Proteomes" id="UP000680365">
    <property type="component" value="Unassembled WGS sequence"/>
</dbReference>
<proteinExistence type="predicted"/>
<comment type="caution">
    <text evidence="2">The sequence shown here is derived from an EMBL/GenBank/DDBJ whole genome shotgun (WGS) entry which is preliminary data.</text>
</comment>
<evidence type="ECO:0000313" key="2">
    <source>
        <dbReference type="EMBL" id="MBS8121574.1"/>
    </source>
</evidence>
<dbReference type="RefSeq" id="WP_213348241.1">
    <property type="nucleotide sequence ID" value="NZ_JAEDAM010000005.1"/>
</dbReference>
<gene>
    <name evidence="2" type="ORF">VAMP_8n325</name>
</gene>
<dbReference type="EMBL" id="JAEDAM010000005">
    <property type="protein sequence ID" value="MBS8121574.1"/>
    <property type="molecule type" value="Genomic_DNA"/>
</dbReference>
<name>A0ABS5QKB7_9BACT</name>
<feature type="transmembrane region" description="Helical" evidence="1">
    <location>
        <begin position="6"/>
        <end position="28"/>
    </location>
</feature>
<reference evidence="2 3" key="1">
    <citation type="journal article" date="2021" name="Nat. Commun.">
        <title>Reductive evolution and unique predatory mode in the CPR bacterium Vampirococcus lugosii.</title>
        <authorList>
            <person name="Moreira D."/>
            <person name="Zivanovic Y."/>
            <person name="Lopez-Archilla A.I."/>
            <person name="Iniesto M."/>
            <person name="Lopez-Garcia P."/>
        </authorList>
    </citation>
    <scope>NUCLEOTIDE SEQUENCE [LARGE SCALE GENOMIC DNA]</scope>
    <source>
        <strain evidence="2">Chiprana</strain>
    </source>
</reference>
<evidence type="ECO:0000256" key="1">
    <source>
        <dbReference type="SAM" id="Phobius"/>
    </source>
</evidence>
<keyword evidence="3" id="KW-1185">Reference proteome</keyword>
<keyword evidence="1" id="KW-1133">Transmembrane helix</keyword>
<keyword evidence="1" id="KW-0472">Membrane</keyword>
<sequence length="171" mass="20002">MIKTNFTIIITIIIVIAIIVIGLLFFYFKRLTEETPSIIGNNYDKNIKLEYTQNKIKDLKVVYSFKIKNCNKLIIQDYLHAKQSKPNKEIIIDDKNIIDNLTKLFNKLPEKGDMYIKLSGEVSYKRLFFICDNNNNIYKIEIYNNLIKTPGTSFLGNNKIEKQILDIITKL</sequence>
<keyword evidence="1" id="KW-0812">Transmembrane</keyword>
<accession>A0ABS5QKB7</accession>